<dbReference type="GO" id="GO:0030313">
    <property type="term" value="C:cell envelope"/>
    <property type="evidence" value="ECO:0007669"/>
    <property type="project" value="UniProtKB-SubCell"/>
</dbReference>
<evidence type="ECO:0000256" key="1">
    <source>
        <dbReference type="ARBA" id="ARBA00001966"/>
    </source>
</evidence>
<protein>
    <submittedName>
        <fullName evidence="10">Hydrogenase 2 protein HybA</fullName>
    </submittedName>
</protein>
<dbReference type="InterPro" id="IPR051555">
    <property type="entry name" value="FDH_Electron_Transfer_Unit"/>
</dbReference>
<feature type="domain" description="4Fe-4S ferredoxin-type" evidence="9">
    <location>
        <begin position="142"/>
        <end position="171"/>
    </location>
</feature>
<dbReference type="SUPFAM" id="SSF54862">
    <property type="entry name" value="4Fe-4S ferredoxins"/>
    <property type="match status" value="1"/>
</dbReference>
<dbReference type="AlphaFoldDB" id="A0A2P5GNF2"/>
<dbReference type="RefSeq" id="WP_103750874.1">
    <property type="nucleotide sequence ID" value="NZ_PQGD01000011.1"/>
</dbReference>
<reference evidence="10 11" key="1">
    <citation type="submission" date="2018-01" db="EMBL/GenBank/DDBJ databases">
        <title>Superficieibacter electus gen. nov., sp. nov., an extended-spectrum beta-lactamase possessing member of the Enterobacteriaceae family, isolated from intensive care unit surfaces.</title>
        <authorList>
            <person name="Potter R.F."/>
            <person name="D'Souza A.W."/>
        </authorList>
    </citation>
    <scope>NUCLEOTIDE SEQUENCE [LARGE SCALE GENOMIC DNA]</scope>
    <source>
        <strain evidence="10 11">BP-1</strain>
    </source>
</reference>
<gene>
    <name evidence="10" type="ORF">CHU32_14610</name>
</gene>
<evidence type="ECO:0000256" key="7">
    <source>
        <dbReference type="ARBA" id="ARBA00023014"/>
    </source>
</evidence>
<feature type="domain" description="4Fe-4S ferredoxin-type" evidence="9">
    <location>
        <begin position="109"/>
        <end position="140"/>
    </location>
</feature>
<comment type="caution">
    <text evidence="10">The sequence shown here is derived from an EMBL/GenBank/DDBJ whole genome shotgun (WGS) entry which is preliminary data.</text>
</comment>
<evidence type="ECO:0000256" key="4">
    <source>
        <dbReference type="ARBA" id="ARBA00022723"/>
    </source>
</evidence>
<name>A0A2P5GNF2_9ENTR</name>
<proteinExistence type="predicted"/>
<dbReference type="Proteomes" id="UP000247005">
    <property type="component" value="Unassembled WGS sequence"/>
</dbReference>
<evidence type="ECO:0000256" key="2">
    <source>
        <dbReference type="ARBA" id="ARBA00004196"/>
    </source>
</evidence>
<keyword evidence="3" id="KW-0004">4Fe-4S</keyword>
<keyword evidence="6" id="KW-0408">Iron</keyword>
<dbReference type="Pfam" id="PF13247">
    <property type="entry name" value="Fer4_11"/>
    <property type="match status" value="1"/>
</dbReference>
<dbReference type="PROSITE" id="PS00198">
    <property type="entry name" value="4FE4S_FER_1"/>
    <property type="match status" value="1"/>
</dbReference>
<evidence type="ECO:0000313" key="11">
    <source>
        <dbReference type="Proteomes" id="UP000247005"/>
    </source>
</evidence>
<dbReference type="OrthoDB" id="9779457at2"/>
<keyword evidence="5" id="KW-0677">Repeat</keyword>
<dbReference type="PANTHER" id="PTHR43545">
    <property type="entry name" value="FORMATE DEHYDROGENASE, NITRATE-INDUCIBLE, IRON-SULFUR SUBUNIT"/>
    <property type="match status" value="1"/>
</dbReference>
<dbReference type="CDD" id="cd10561">
    <property type="entry name" value="HybA_like"/>
    <property type="match status" value="1"/>
</dbReference>
<dbReference type="Gene3D" id="3.30.70.20">
    <property type="match status" value="2"/>
</dbReference>
<dbReference type="GO" id="GO:0051539">
    <property type="term" value="F:4 iron, 4 sulfur cluster binding"/>
    <property type="evidence" value="ECO:0007669"/>
    <property type="project" value="UniProtKB-KW"/>
</dbReference>
<feature type="signal peptide" evidence="8">
    <location>
        <begin position="1"/>
        <end position="25"/>
    </location>
</feature>
<evidence type="ECO:0000256" key="8">
    <source>
        <dbReference type="SAM" id="SignalP"/>
    </source>
</evidence>
<dbReference type="InterPro" id="IPR017900">
    <property type="entry name" value="4Fe4S_Fe_S_CS"/>
</dbReference>
<keyword evidence="4" id="KW-0479">Metal-binding</keyword>
<evidence type="ECO:0000256" key="5">
    <source>
        <dbReference type="ARBA" id="ARBA00022737"/>
    </source>
</evidence>
<comment type="cofactor">
    <cofactor evidence="1">
        <name>[4Fe-4S] cluster</name>
        <dbReference type="ChEBI" id="CHEBI:49883"/>
    </cofactor>
</comment>
<dbReference type="GO" id="GO:0046872">
    <property type="term" value="F:metal ion binding"/>
    <property type="evidence" value="ECO:0007669"/>
    <property type="project" value="UniProtKB-KW"/>
</dbReference>
<evidence type="ECO:0000259" key="9">
    <source>
        <dbReference type="PROSITE" id="PS51379"/>
    </source>
</evidence>
<dbReference type="PANTHER" id="PTHR43545:SF1">
    <property type="entry name" value="HYDROGENASE-2 OPERON PROTEIN HYBA"/>
    <property type="match status" value="1"/>
</dbReference>
<dbReference type="PROSITE" id="PS51379">
    <property type="entry name" value="4FE4S_FER_2"/>
    <property type="match status" value="3"/>
</dbReference>
<evidence type="ECO:0000256" key="3">
    <source>
        <dbReference type="ARBA" id="ARBA00022485"/>
    </source>
</evidence>
<evidence type="ECO:0000256" key="6">
    <source>
        <dbReference type="ARBA" id="ARBA00023004"/>
    </source>
</evidence>
<sequence>MNRRHFFKVASGGLLLAGAAPALRAAETPRQAAPGAVGMLFDSTLCVGCQSCVAVCQQINNPGEADYHPTDNGPSDNTSSVNDKLSARTNNIIQIWRSGNGEHKNQLQDGYAFIKKQCMHCVDPNCVSACPVSALQKNPATGIVGYNPDACTGCRYCMVACPYNVPKYDYSDPFGAIHKCELCNQKGVERLDNGQLPGCTEVCPTGAVIFGHRDALLKEAKARLALTPGSRYDYPRQQVGSKDTYSQTVAHYQSSVYGEIEGGGTQVLVLSAIPFQEFGLPALGPQSTGSRAEHVQHTLYKGMMLPAAALAGITWLVHRNNKQHDAAQSEEEKSHE</sequence>
<organism evidence="10 11">
    <name type="scientific">Superficieibacter electus</name>
    <dbReference type="NCBI Taxonomy" id="2022662"/>
    <lineage>
        <taxon>Bacteria</taxon>
        <taxon>Pseudomonadati</taxon>
        <taxon>Pseudomonadota</taxon>
        <taxon>Gammaproteobacteria</taxon>
        <taxon>Enterobacterales</taxon>
        <taxon>Enterobacteriaceae</taxon>
        <taxon>Superficieibacter</taxon>
    </lineage>
</organism>
<keyword evidence="7" id="KW-0411">Iron-sulfur</keyword>
<comment type="subcellular location">
    <subcellularLocation>
        <location evidence="2">Cell envelope</location>
    </subcellularLocation>
</comment>
<dbReference type="InterPro" id="IPR017896">
    <property type="entry name" value="4Fe4S_Fe-S-bd"/>
</dbReference>
<evidence type="ECO:0000313" key="10">
    <source>
        <dbReference type="EMBL" id="POP48069.1"/>
    </source>
</evidence>
<dbReference type="EMBL" id="PQGD01000011">
    <property type="protein sequence ID" value="POP48069.1"/>
    <property type="molecule type" value="Genomic_DNA"/>
</dbReference>
<keyword evidence="8" id="KW-0732">Signal</keyword>
<feature type="domain" description="4Fe-4S ferredoxin-type" evidence="9">
    <location>
        <begin position="37"/>
        <end position="67"/>
    </location>
</feature>
<accession>A0A2P5GNF2</accession>
<feature type="chain" id="PRO_5015106762" evidence="8">
    <location>
        <begin position="26"/>
        <end position="336"/>
    </location>
</feature>
<dbReference type="NCBIfam" id="NF008134">
    <property type="entry name" value="PRK10882.1"/>
    <property type="match status" value="1"/>
</dbReference>